<evidence type="ECO:0000313" key="8">
    <source>
        <dbReference type="Proteomes" id="UP001139516"/>
    </source>
</evidence>
<evidence type="ECO:0000256" key="2">
    <source>
        <dbReference type="ARBA" id="ARBA00022573"/>
    </source>
</evidence>
<accession>A0A9X1YC72</accession>
<evidence type="ECO:0000313" key="7">
    <source>
        <dbReference type="EMBL" id="MCK8787446.1"/>
    </source>
</evidence>
<protein>
    <submittedName>
        <fullName evidence="7">Precorrin-6y C5,15-methyltransferase (Decarboxylating) subunit CbiE</fullName>
    </submittedName>
</protein>
<keyword evidence="4" id="KW-0808">Transferase</keyword>
<evidence type="ECO:0000259" key="6">
    <source>
        <dbReference type="Pfam" id="PF00590"/>
    </source>
</evidence>
<keyword evidence="3" id="KW-0489">Methyltransferase</keyword>
<dbReference type="InterPro" id="IPR006365">
    <property type="entry name" value="Cbl_synth_CobL"/>
</dbReference>
<comment type="pathway">
    <text evidence="1">Cofactor biosynthesis; adenosylcobalamin biosynthesis.</text>
</comment>
<dbReference type="InterPro" id="IPR029063">
    <property type="entry name" value="SAM-dependent_MTases_sf"/>
</dbReference>
<proteinExistence type="predicted"/>
<dbReference type="PIRSF" id="PIRSF036428">
    <property type="entry name" value="CobL"/>
    <property type="match status" value="1"/>
</dbReference>
<reference evidence="7" key="1">
    <citation type="submission" date="2022-04" db="EMBL/GenBank/DDBJ databases">
        <title>Roseomonas acroporae sp. nov., isolated from coral Acropora digitifera.</title>
        <authorList>
            <person name="Sun H."/>
        </authorList>
    </citation>
    <scope>NUCLEOTIDE SEQUENCE</scope>
    <source>
        <strain evidence="7">NAR14</strain>
    </source>
</reference>
<dbReference type="GO" id="GO:0032259">
    <property type="term" value="P:methylation"/>
    <property type="evidence" value="ECO:0007669"/>
    <property type="project" value="UniProtKB-KW"/>
</dbReference>
<keyword evidence="8" id="KW-1185">Reference proteome</keyword>
<dbReference type="InterPro" id="IPR035996">
    <property type="entry name" value="4pyrrol_Methylase_sf"/>
</dbReference>
<dbReference type="Gene3D" id="3.40.50.150">
    <property type="entry name" value="Vaccinia Virus protein VP39"/>
    <property type="match status" value="1"/>
</dbReference>
<organism evidence="7 8">
    <name type="scientific">Roseomonas acroporae</name>
    <dbReference type="NCBI Taxonomy" id="2937791"/>
    <lineage>
        <taxon>Bacteria</taxon>
        <taxon>Pseudomonadati</taxon>
        <taxon>Pseudomonadota</taxon>
        <taxon>Alphaproteobacteria</taxon>
        <taxon>Acetobacterales</taxon>
        <taxon>Roseomonadaceae</taxon>
        <taxon>Roseomonas</taxon>
    </lineage>
</organism>
<dbReference type="AlphaFoldDB" id="A0A9X1YC72"/>
<dbReference type="RefSeq" id="WP_248669497.1">
    <property type="nucleotide sequence ID" value="NZ_JALPRX010000124.1"/>
</dbReference>
<dbReference type="PANTHER" id="PTHR43182">
    <property type="entry name" value="COBALT-PRECORRIN-6B C(15)-METHYLTRANSFERASE (DECARBOXYLATING)"/>
    <property type="match status" value="1"/>
</dbReference>
<dbReference type="InterPro" id="IPR014008">
    <property type="entry name" value="Cbl_synth_MTase_CbiT"/>
</dbReference>
<dbReference type="Gene3D" id="3.40.1010.10">
    <property type="entry name" value="Cobalt-precorrin-4 Transmethylase, Domain 1"/>
    <property type="match status" value="1"/>
</dbReference>
<sequence length="405" mass="41433">MTNPPPWLAILGIGEDGVDGLSAAARTLLEGAEAVFGGARHLALAAPLLRGEAHPWPSPMTAAYPDILARRGRPVAVLASGDPFCFGVGNALAGLVPAGEFLCLPAPSAFALACARLGWALQDCATISFCGRPLAALAPLLQPGARVLALSADARTPAAVAAMLRANGFGPTRLHLLEALGGPRERRRSAPAHAAAFAAVDPLNLLALEVSALPGARVIPLASGLPDALFEHDGQLTKQEVRAVTLAALAPRRGELLWDIGLGSGSVAIEWLLRHPANRAIGLEPRPDRAARAARNALVLGVPGLQVVPGRAPAALAGLPVPDAVFLGGGAAGEGVLEAAWAALRPGGRLVANAVTIETEAALFAAHARWGGTLTRIGVERLDGVGRMHGFRPAMTVTQYAAVKG</sequence>
<dbReference type="NCBIfam" id="TIGR02469">
    <property type="entry name" value="CbiT"/>
    <property type="match status" value="1"/>
</dbReference>
<dbReference type="PANTHER" id="PTHR43182:SF1">
    <property type="entry name" value="COBALT-PRECORRIN-7 C(5)-METHYLTRANSFERASE"/>
    <property type="match status" value="1"/>
</dbReference>
<dbReference type="InterPro" id="IPR012818">
    <property type="entry name" value="CbiE"/>
</dbReference>
<comment type="caution">
    <text evidence="7">The sequence shown here is derived from an EMBL/GenBank/DDBJ whole genome shotgun (WGS) entry which is preliminary data.</text>
</comment>
<dbReference type="SUPFAM" id="SSF53790">
    <property type="entry name" value="Tetrapyrrole methylase"/>
    <property type="match status" value="1"/>
</dbReference>
<dbReference type="NCBIfam" id="TIGR02467">
    <property type="entry name" value="CbiE"/>
    <property type="match status" value="1"/>
</dbReference>
<evidence type="ECO:0000256" key="5">
    <source>
        <dbReference type="ARBA" id="ARBA00022691"/>
    </source>
</evidence>
<evidence type="ECO:0000256" key="3">
    <source>
        <dbReference type="ARBA" id="ARBA00022603"/>
    </source>
</evidence>
<dbReference type="InterPro" id="IPR000878">
    <property type="entry name" value="4pyrrol_Mease"/>
</dbReference>
<dbReference type="CDD" id="cd11644">
    <property type="entry name" value="Precorrin-6Y-MT"/>
    <property type="match status" value="1"/>
</dbReference>
<dbReference type="SUPFAM" id="SSF53335">
    <property type="entry name" value="S-adenosyl-L-methionine-dependent methyltransferases"/>
    <property type="match status" value="1"/>
</dbReference>
<dbReference type="EMBL" id="JALPRX010000124">
    <property type="protein sequence ID" value="MCK8787446.1"/>
    <property type="molecule type" value="Genomic_DNA"/>
</dbReference>
<dbReference type="InterPro" id="IPR014777">
    <property type="entry name" value="4pyrrole_Mease_sub1"/>
</dbReference>
<gene>
    <name evidence="7" type="primary">cbiE</name>
    <name evidence="7" type="ORF">M0638_24045</name>
</gene>
<evidence type="ECO:0000256" key="1">
    <source>
        <dbReference type="ARBA" id="ARBA00004953"/>
    </source>
</evidence>
<dbReference type="GO" id="GO:0009236">
    <property type="term" value="P:cobalamin biosynthetic process"/>
    <property type="evidence" value="ECO:0007669"/>
    <property type="project" value="UniProtKB-KW"/>
</dbReference>
<evidence type="ECO:0000256" key="4">
    <source>
        <dbReference type="ARBA" id="ARBA00022679"/>
    </source>
</evidence>
<keyword evidence="5" id="KW-0949">S-adenosyl-L-methionine</keyword>
<feature type="domain" description="Tetrapyrrole methylase" evidence="6">
    <location>
        <begin position="8"/>
        <end position="191"/>
    </location>
</feature>
<dbReference type="Pfam" id="PF00590">
    <property type="entry name" value="TP_methylase"/>
    <property type="match status" value="1"/>
</dbReference>
<dbReference type="InterPro" id="IPR050714">
    <property type="entry name" value="Cobalamin_biosynth_MTase"/>
</dbReference>
<keyword evidence="2" id="KW-0169">Cobalamin biosynthesis</keyword>
<dbReference type="Proteomes" id="UP001139516">
    <property type="component" value="Unassembled WGS sequence"/>
</dbReference>
<name>A0A9X1YC72_9PROT</name>
<dbReference type="GO" id="GO:0008276">
    <property type="term" value="F:protein methyltransferase activity"/>
    <property type="evidence" value="ECO:0007669"/>
    <property type="project" value="InterPro"/>
</dbReference>